<reference evidence="2" key="1">
    <citation type="submission" date="2014-10" db="EMBL/GenBank/DDBJ databases">
        <authorList>
            <person name="King R."/>
        </authorList>
    </citation>
    <scope>NUCLEOTIDE SEQUENCE [LARGE SCALE GENOMIC DNA]</scope>
    <source>
        <strain evidence="2">A3/5</strain>
    </source>
</reference>
<proteinExistence type="predicted"/>
<dbReference type="GeneID" id="37252041"/>
<dbReference type="RefSeq" id="XP_025587605.1">
    <property type="nucleotide sequence ID" value="XM_025732231.2"/>
</dbReference>
<accession>A0A2L2TUI2</accession>
<keyword evidence="2" id="KW-1185">Reference proteome</keyword>
<dbReference type="Proteomes" id="UP000245910">
    <property type="component" value="Chromosome I"/>
</dbReference>
<protein>
    <recommendedName>
        <fullName evidence="3">BTB domain-containing protein</fullName>
    </recommendedName>
</protein>
<dbReference type="EMBL" id="LN649229">
    <property type="protein sequence ID" value="CEI63885.1"/>
    <property type="molecule type" value="Genomic_DNA"/>
</dbReference>
<organism evidence="1 2">
    <name type="scientific">Fusarium venenatum</name>
    <dbReference type="NCBI Taxonomy" id="56646"/>
    <lineage>
        <taxon>Eukaryota</taxon>
        <taxon>Fungi</taxon>
        <taxon>Dikarya</taxon>
        <taxon>Ascomycota</taxon>
        <taxon>Pezizomycotina</taxon>
        <taxon>Sordariomycetes</taxon>
        <taxon>Hypocreomycetidae</taxon>
        <taxon>Hypocreales</taxon>
        <taxon>Nectriaceae</taxon>
        <taxon>Fusarium</taxon>
    </lineage>
</organism>
<dbReference type="KEGG" id="fvn:FVRRES_00397"/>
<evidence type="ECO:0008006" key="3">
    <source>
        <dbReference type="Google" id="ProtNLM"/>
    </source>
</evidence>
<dbReference type="AlphaFoldDB" id="A0A2L2TUI2"/>
<name>A0A2L2TUI2_9HYPO</name>
<evidence type="ECO:0000313" key="2">
    <source>
        <dbReference type="Proteomes" id="UP000245910"/>
    </source>
</evidence>
<sequence length="361" mass="40834">MAIITYEIDSGGDIELVLEYLNKQKIVPIITSGGWDDYHVPRYDGNCVLQNPTLVERYAVFNIQQDAEDKTTEVRMRVSSRHLILASCTFRTMLEGPWCENLLQASHSQSGPVQIKTTDWDAAALAIVMDAIHGRYQDILKDIHPGLLARIATVIDYYACHENLQPISDIWMTGVRGTYPVPDVYCKSSLVWLYISWVFSKLDIMLPISRMLLRRISGLSFINSEDLPIGHILEKIDIKRQQCIGRFMSGLNALRKQLSDEEGCPVAKNPYCSATMLGILIREQQKLRLLDPPPAAPYSGYNLAFFISASNAFPSSRPDRGKDRQGLYKYKSCTCIITWRLTYVGLEIGKDINGYDLTVLQ</sequence>
<evidence type="ECO:0000313" key="1">
    <source>
        <dbReference type="EMBL" id="CEI63885.1"/>
    </source>
</evidence>
<dbReference type="STRING" id="56646.A0A2L2TUI2"/>
<dbReference type="OrthoDB" id="5326346at2759"/>